<evidence type="ECO:0000256" key="1">
    <source>
        <dbReference type="SAM" id="Phobius"/>
    </source>
</evidence>
<name>J5KIG0_9GAMM</name>
<dbReference type="AlphaFoldDB" id="J5KIG0"/>
<proteinExistence type="predicted"/>
<reference evidence="2 3" key="1">
    <citation type="journal article" date="2012" name="ISME J.">
        <title>Genomic insights to SAR86, an abundant and uncultivated marine bacterial lineage.</title>
        <authorList>
            <person name="Dupont C.L."/>
            <person name="Rusch D.B."/>
            <person name="Yooseph S."/>
            <person name="Lombardo M.J."/>
            <person name="Richter R.A."/>
            <person name="Valas R."/>
            <person name="Novotny M."/>
            <person name="Yee-Greenbaum J."/>
            <person name="Selengut J.D."/>
            <person name="Haft D.H."/>
            <person name="Halpern A.L."/>
            <person name="Lasken R.S."/>
            <person name="Nealson K."/>
            <person name="Friedman R."/>
            <person name="Venter J.C."/>
        </authorList>
    </citation>
    <scope>NUCLEOTIDE SEQUENCE [LARGE SCALE GENOMIC DNA]</scope>
</reference>
<dbReference type="Proteomes" id="UP000010116">
    <property type="component" value="Unassembled WGS sequence"/>
</dbReference>
<accession>J5KIG0</accession>
<feature type="transmembrane region" description="Helical" evidence="1">
    <location>
        <begin position="47"/>
        <end position="71"/>
    </location>
</feature>
<dbReference type="EMBL" id="JH611164">
    <property type="protein sequence ID" value="EJP73898.1"/>
    <property type="molecule type" value="Genomic_DNA"/>
</dbReference>
<gene>
    <name evidence="2" type="ORF">NT02SARS_0594</name>
</gene>
<organism evidence="2 3">
    <name type="scientific">SAR86 cluster bacterium SAR86B</name>
    <dbReference type="NCBI Taxonomy" id="1123867"/>
    <lineage>
        <taxon>Bacteria</taxon>
        <taxon>Pseudomonadati</taxon>
        <taxon>Pseudomonadota</taxon>
        <taxon>Gammaproteobacteria</taxon>
        <taxon>SAR86 cluster</taxon>
    </lineage>
</organism>
<dbReference type="HOGENOM" id="CLU_1863773_0_0_6"/>
<evidence type="ECO:0000313" key="3">
    <source>
        <dbReference type="Proteomes" id="UP000010116"/>
    </source>
</evidence>
<sequence length="137" mass="14677">MINEPMLWDAYWNGAGAIGPWFFGIAFLAWVGLRISNGIYNSADANLVVKIAGTAFCLSVAWFGLINAAWFEWHSNGVAGVFAWLAENSEAGITPGAAAFVEANDPGAGFSIAPNLPQGIFWGSLLLIQLGQIWTKK</sequence>
<feature type="transmembrane region" description="Helical" evidence="1">
    <location>
        <begin position="12"/>
        <end position="35"/>
    </location>
</feature>
<keyword evidence="1" id="KW-0812">Transmembrane</keyword>
<keyword evidence="1" id="KW-1133">Transmembrane helix</keyword>
<protein>
    <submittedName>
        <fullName evidence="2">Uncharacterized protein</fullName>
    </submittedName>
</protein>
<evidence type="ECO:0000313" key="2">
    <source>
        <dbReference type="EMBL" id="EJP73898.1"/>
    </source>
</evidence>
<keyword evidence="1" id="KW-0472">Membrane</keyword>